<feature type="compositionally biased region" description="Polar residues" evidence="1">
    <location>
        <begin position="118"/>
        <end position="128"/>
    </location>
</feature>
<feature type="compositionally biased region" description="Low complexity" evidence="1">
    <location>
        <begin position="107"/>
        <end position="117"/>
    </location>
</feature>
<accession>A0ABS8SNU4</accession>
<evidence type="ECO:0000313" key="3">
    <source>
        <dbReference type="Proteomes" id="UP000823775"/>
    </source>
</evidence>
<gene>
    <name evidence="2" type="ORF">HAX54_043835</name>
</gene>
<proteinExistence type="predicted"/>
<sequence length="186" mass="19830">MKATKSETSNEESEGEDGKNDNLALMDRSDSDSNSDSTEVIPDDGWMTTVLRDILVNFFPPTDCEYLCMHEKMGTHVESREHGKSNPSLSSSMEIAPSSVSPEEESTGSLSPTSSASIDLSNLISDIQNRYDPHDSVPKSPSPISSSSADSASISAASDNPPDNVSLFDSKSEEDLVPIAALKKGA</sequence>
<dbReference type="EMBL" id="JACEIK010000661">
    <property type="protein sequence ID" value="MCD7460567.1"/>
    <property type="molecule type" value="Genomic_DNA"/>
</dbReference>
<name>A0ABS8SNU4_DATST</name>
<evidence type="ECO:0000313" key="2">
    <source>
        <dbReference type="EMBL" id="MCD7460567.1"/>
    </source>
</evidence>
<feature type="region of interest" description="Disordered" evidence="1">
    <location>
        <begin position="78"/>
        <end position="174"/>
    </location>
</feature>
<dbReference type="Proteomes" id="UP000823775">
    <property type="component" value="Unassembled WGS sequence"/>
</dbReference>
<reference evidence="2 3" key="1">
    <citation type="journal article" date="2021" name="BMC Genomics">
        <title>Datura genome reveals duplications of psychoactive alkaloid biosynthetic genes and high mutation rate following tissue culture.</title>
        <authorList>
            <person name="Rajewski A."/>
            <person name="Carter-House D."/>
            <person name="Stajich J."/>
            <person name="Litt A."/>
        </authorList>
    </citation>
    <scope>NUCLEOTIDE SEQUENCE [LARGE SCALE GENOMIC DNA]</scope>
    <source>
        <strain evidence="2">AR-01</strain>
    </source>
</reference>
<comment type="caution">
    <text evidence="2">The sequence shown here is derived from an EMBL/GenBank/DDBJ whole genome shotgun (WGS) entry which is preliminary data.</text>
</comment>
<feature type="compositionally biased region" description="Low complexity" evidence="1">
    <location>
        <begin position="142"/>
        <end position="159"/>
    </location>
</feature>
<evidence type="ECO:0000256" key="1">
    <source>
        <dbReference type="SAM" id="MobiDB-lite"/>
    </source>
</evidence>
<organism evidence="2 3">
    <name type="scientific">Datura stramonium</name>
    <name type="common">Jimsonweed</name>
    <name type="synonym">Common thornapple</name>
    <dbReference type="NCBI Taxonomy" id="4076"/>
    <lineage>
        <taxon>Eukaryota</taxon>
        <taxon>Viridiplantae</taxon>
        <taxon>Streptophyta</taxon>
        <taxon>Embryophyta</taxon>
        <taxon>Tracheophyta</taxon>
        <taxon>Spermatophyta</taxon>
        <taxon>Magnoliopsida</taxon>
        <taxon>eudicotyledons</taxon>
        <taxon>Gunneridae</taxon>
        <taxon>Pentapetalae</taxon>
        <taxon>asterids</taxon>
        <taxon>lamiids</taxon>
        <taxon>Solanales</taxon>
        <taxon>Solanaceae</taxon>
        <taxon>Solanoideae</taxon>
        <taxon>Datureae</taxon>
        <taxon>Datura</taxon>
    </lineage>
</organism>
<keyword evidence="3" id="KW-1185">Reference proteome</keyword>
<feature type="region of interest" description="Disordered" evidence="1">
    <location>
        <begin position="1"/>
        <end position="42"/>
    </location>
</feature>
<protein>
    <submittedName>
        <fullName evidence="2">Uncharacterized protein</fullName>
    </submittedName>
</protein>